<comment type="caution">
    <text evidence="16">The sequence shown here is derived from an EMBL/GenBank/DDBJ whole genome shotgun (WGS) entry which is preliminary data.</text>
</comment>
<evidence type="ECO:0000256" key="12">
    <source>
        <dbReference type="ARBA" id="ARBA00023012"/>
    </source>
</evidence>
<evidence type="ECO:0000256" key="13">
    <source>
        <dbReference type="ARBA" id="ARBA00023136"/>
    </source>
</evidence>
<evidence type="ECO:0000256" key="6">
    <source>
        <dbReference type="ARBA" id="ARBA00022679"/>
    </source>
</evidence>
<evidence type="ECO:0000256" key="7">
    <source>
        <dbReference type="ARBA" id="ARBA00022692"/>
    </source>
</evidence>
<keyword evidence="11 14" id="KW-1133">Transmembrane helix</keyword>
<name>A0ABR6KUD5_9BACT</name>
<sequence>MKSLLHKSLTQFIVCAAVLLLLATPLFYYLTKYFYAEDLIDIIEAVEAGNPLPAMDLERDLLVGVVLQFVLITGVLSIALVLMMRLISKRLWIPFDDTLRRIERFSLEGGSIPRFMPNDTQEFTRLNAALTQLMKKNLESYRLQKEFTENASHELQTPLAVFQSKLDLLLQQSDMTEEQAEIVQSLYEVTRRLSRLNKNLLLLARIENDQYKQMEEMDVARTLKEMLPLLEKLTEGITVHTDLGALPVQVEANRTLLESLINNLIINAVRHNVKDGEIFISVTDRRLTIANTSAEVGLDEQLLFSRFYRPSEKVQGNGLGLAIAKAICEYHGWHIHYIYKEGLHRFTVSFDKKEVG</sequence>
<dbReference type="RefSeq" id="WP_221267842.1">
    <property type="nucleotide sequence ID" value="NZ_BMPB01000017.1"/>
</dbReference>
<reference evidence="16 17" key="1">
    <citation type="submission" date="2020-08" db="EMBL/GenBank/DDBJ databases">
        <title>Genomic Encyclopedia of Type Strains, Phase IV (KMG-IV): sequencing the most valuable type-strain genomes for metagenomic binning, comparative biology and taxonomic classification.</title>
        <authorList>
            <person name="Goeker M."/>
        </authorList>
    </citation>
    <scope>NUCLEOTIDE SEQUENCE [LARGE SCALE GENOMIC DNA]</scope>
    <source>
        <strain evidence="16 17">DSM 102983</strain>
    </source>
</reference>
<dbReference type="InterPro" id="IPR003594">
    <property type="entry name" value="HATPase_dom"/>
</dbReference>
<evidence type="ECO:0000256" key="9">
    <source>
        <dbReference type="ARBA" id="ARBA00022777"/>
    </source>
</evidence>
<dbReference type="InterPro" id="IPR050398">
    <property type="entry name" value="HssS/ArlS-like"/>
</dbReference>
<comment type="subcellular location">
    <subcellularLocation>
        <location evidence="2">Cell membrane</location>
        <topology evidence="2">Multi-pass membrane protein</topology>
    </subcellularLocation>
</comment>
<feature type="transmembrane region" description="Helical" evidence="14">
    <location>
        <begin position="61"/>
        <end position="83"/>
    </location>
</feature>
<comment type="catalytic activity">
    <reaction evidence="1">
        <text>ATP + protein L-histidine = ADP + protein N-phospho-L-histidine.</text>
        <dbReference type="EC" id="2.7.13.3"/>
    </reaction>
</comment>
<gene>
    <name evidence="16" type="ORF">GGQ57_005062</name>
</gene>
<dbReference type="PANTHER" id="PTHR45528">
    <property type="entry name" value="SENSOR HISTIDINE KINASE CPXA"/>
    <property type="match status" value="1"/>
</dbReference>
<keyword evidence="12" id="KW-0902">Two-component regulatory system</keyword>
<proteinExistence type="predicted"/>
<dbReference type="Proteomes" id="UP000533637">
    <property type="component" value="Unassembled WGS sequence"/>
</dbReference>
<keyword evidence="13 14" id="KW-0472">Membrane</keyword>
<protein>
    <recommendedName>
        <fullName evidence="3">histidine kinase</fullName>
        <ecNumber evidence="3">2.7.13.3</ecNumber>
    </recommendedName>
</protein>
<keyword evidence="6" id="KW-0808">Transferase</keyword>
<dbReference type="GO" id="GO:0016301">
    <property type="term" value="F:kinase activity"/>
    <property type="evidence" value="ECO:0007669"/>
    <property type="project" value="UniProtKB-KW"/>
</dbReference>
<feature type="transmembrane region" description="Helical" evidence="14">
    <location>
        <begin position="12"/>
        <end position="30"/>
    </location>
</feature>
<dbReference type="Gene3D" id="1.10.287.130">
    <property type="match status" value="1"/>
</dbReference>
<dbReference type="PROSITE" id="PS50109">
    <property type="entry name" value="HIS_KIN"/>
    <property type="match status" value="1"/>
</dbReference>
<evidence type="ECO:0000313" key="17">
    <source>
        <dbReference type="Proteomes" id="UP000533637"/>
    </source>
</evidence>
<evidence type="ECO:0000256" key="3">
    <source>
        <dbReference type="ARBA" id="ARBA00012438"/>
    </source>
</evidence>
<accession>A0ABR6KUD5</accession>
<dbReference type="InterPro" id="IPR005467">
    <property type="entry name" value="His_kinase_dom"/>
</dbReference>
<keyword evidence="4" id="KW-1003">Cell membrane</keyword>
<dbReference type="Pfam" id="PF00512">
    <property type="entry name" value="HisKA"/>
    <property type="match status" value="1"/>
</dbReference>
<dbReference type="SUPFAM" id="SSF47384">
    <property type="entry name" value="Homodimeric domain of signal transducing histidine kinase"/>
    <property type="match status" value="1"/>
</dbReference>
<dbReference type="EC" id="2.7.13.3" evidence="3"/>
<dbReference type="CDD" id="cd00082">
    <property type="entry name" value="HisKA"/>
    <property type="match status" value="1"/>
</dbReference>
<dbReference type="SMART" id="SM00388">
    <property type="entry name" value="HisKA"/>
    <property type="match status" value="1"/>
</dbReference>
<evidence type="ECO:0000256" key="5">
    <source>
        <dbReference type="ARBA" id="ARBA00022553"/>
    </source>
</evidence>
<evidence type="ECO:0000256" key="8">
    <source>
        <dbReference type="ARBA" id="ARBA00022741"/>
    </source>
</evidence>
<dbReference type="SMART" id="SM00387">
    <property type="entry name" value="HATPase_c"/>
    <property type="match status" value="1"/>
</dbReference>
<dbReference type="InterPro" id="IPR036097">
    <property type="entry name" value="HisK_dim/P_sf"/>
</dbReference>
<keyword evidence="8" id="KW-0547">Nucleotide-binding</keyword>
<evidence type="ECO:0000256" key="1">
    <source>
        <dbReference type="ARBA" id="ARBA00000085"/>
    </source>
</evidence>
<evidence type="ECO:0000256" key="10">
    <source>
        <dbReference type="ARBA" id="ARBA00022840"/>
    </source>
</evidence>
<feature type="domain" description="Histidine kinase" evidence="15">
    <location>
        <begin position="150"/>
        <end position="354"/>
    </location>
</feature>
<keyword evidence="17" id="KW-1185">Reference proteome</keyword>
<dbReference type="Pfam" id="PF02518">
    <property type="entry name" value="HATPase_c"/>
    <property type="match status" value="1"/>
</dbReference>
<dbReference type="EMBL" id="JACHOC010000013">
    <property type="protein sequence ID" value="MBB4625116.1"/>
    <property type="molecule type" value="Genomic_DNA"/>
</dbReference>
<evidence type="ECO:0000313" key="16">
    <source>
        <dbReference type="EMBL" id="MBB4625116.1"/>
    </source>
</evidence>
<evidence type="ECO:0000256" key="4">
    <source>
        <dbReference type="ARBA" id="ARBA00022475"/>
    </source>
</evidence>
<evidence type="ECO:0000256" key="14">
    <source>
        <dbReference type="SAM" id="Phobius"/>
    </source>
</evidence>
<keyword evidence="5" id="KW-0597">Phosphoprotein</keyword>
<keyword evidence="9 16" id="KW-0418">Kinase</keyword>
<keyword evidence="7 14" id="KW-0812">Transmembrane</keyword>
<dbReference type="PANTHER" id="PTHR45528:SF1">
    <property type="entry name" value="SENSOR HISTIDINE KINASE CPXA"/>
    <property type="match status" value="1"/>
</dbReference>
<dbReference type="Gene3D" id="3.30.565.10">
    <property type="entry name" value="Histidine kinase-like ATPase, C-terminal domain"/>
    <property type="match status" value="1"/>
</dbReference>
<evidence type="ECO:0000256" key="11">
    <source>
        <dbReference type="ARBA" id="ARBA00022989"/>
    </source>
</evidence>
<dbReference type="SUPFAM" id="SSF55874">
    <property type="entry name" value="ATPase domain of HSP90 chaperone/DNA topoisomerase II/histidine kinase"/>
    <property type="match status" value="1"/>
</dbReference>
<evidence type="ECO:0000259" key="15">
    <source>
        <dbReference type="PROSITE" id="PS50109"/>
    </source>
</evidence>
<keyword evidence="10" id="KW-0067">ATP-binding</keyword>
<evidence type="ECO:0000256" key="2">
    <source>
        <dbReference type="ARBA" id="ARBA00004651"/>
    </source>
</evidence>
<dbReference type="InterPro" id="IPR036890">
    <property type="entry name" value="HATPase_C_sf"/>
</dbReference>
<organism evidence="16 17">
    <name type="scientific">Parabacteroides faecis</name>
    <dbReference type="NCBI Taxonomy" id="1217282"/>
    <lineage>
        <taxon>Bacteria</taxon>
        <taxon>Pseudomonadati</taxon>
        <taxon>Bacteroidota</taxon>
        <taxon>Bacteroidia</taxon>
        <taxon>Bacteroidales</taxon>
        <taxon>Tannerellaceae</taxon>
        <taxon>Parabacteroides</taxon>
    </lineage>
</organism>
<dbReference type="InterPro" id="IPR003661">
    <property type="entry name" value="HisK_dim/P_dom"/>
</dbReference>